<evidence type="ECO:0000313" key="2">
    <source>
        <dbReference type="EMBL" id="MFC5645473.1"/>
    </source>
</evidence>
<proteinExistence type="predicted"/>
<reference evidence="3" key="1">
    <citation type="journal article" date="2019" name="Int. J. Syst. Evol. Microbiol.">
        <title>The Global Catalogue of Microorganisms (GCM) 10K type strain sequencing project: providing services to taxonomists for standard genome sequencing and annotation.</title>
        <authorList>
            <consortium name="The Broad Institute Genomics Platform"/>
            <consortium name="The Broad Institute Genome Sequencing Center for Infectious Disease"/>
            <person name="Wu L."/>
            <person name="Ma J."/>
        </authorList>
    </citation>
    <scope>NUCLEOTIDE SEQUENCE [LARGE SCALE GENOMIC DNA]</scope>
    <source>
        <strain evidence="3">CGMCC 4.1622</strain>
    </source>
</reference>
<sequence>MTTTALEPITVRDFLFDGERVSPVDAIEQSLHQYGTVGALLGGVRRLTGSAGRAVEHEVATVTDGLLGLDLLDAVASGWSRHAALRAAARRTRDAPGSEEVVALATHRITSRHRPQVEVLVDGAPVGTLEVDVDLAFELVGLVAVVRRARLAALRTGQCTLGGRLGVQGHLVTERKRQYDLPGAVRMRDGLRLLPSEPPPGPPPGSRSEPPPGPSYSPGPPVDPSVRPTQAM</sequence>
<protein>
    <submittedName>
        <fullName evidence="2">Uncharacterized protein</fullName>
    </submittedName>
</protein>
<feature type="region of interest" description="Disordered" evidence="1">
    <location>
        <begin position="191"/>
        <end position="232"/>
    </location>
</feature>
<gene>
    <name evidence="2" type="ORF">ACFPZF_29515</name>
</gene>
<feature type="compositionally biased region" description="Pro residues" evidence="1">
    <location>
        <begin position="196"/>
        <end position="223"/>
    </location>
</feature>
<comment type="caution">
    <text evidence="2">The sequence shown here is derived from an EMBL/GenBank/DDBJ whole genome shotgun (WGS) entry which is preliminary data.</text>
</comment>
<dbReference type="RefSeq" id="WP_346141862.1">
    <property type="nucleotide sequence ID" value="NZ_BAAAUA010000007.1"/>
</dbReference>
<dbReference type="Proteomes" id="UP001596066">
    <property type="component" value="Unassembled WGS sequence"/>
</dbReference>
<keyword evidence="3" id="KW-1185">Reference proteome</keyword>
<accession>A0ABW0VJ59</accession>
<organism evidence="2 3">
    <name type="scientific">Kitasatospora cinereorecta</name>
    <dbReference type="NCBI Taxonomy" id="285560"/>
    <lineage>
        <taxon>Bacteria</taxon>
        <taxon>Bacillati</taxon>
        <taxon>Actinomycetota</taxon>
        <taxon>Actinomycetes</taxon>
        <taxon>Kitasatosporales</taxon>
        <taxon>Streptomycetaceae</taxon>
        <taxon>Kitasatospora</taxon>
    </lineage>
</organism>
<name>A0ABW0VJ59_9ACTN</name>
<dbReference type="EMBL" id="JBHSOC010000071">
    <property type="protein sequence ID" value="MFC5645473.1"/>
    <property type="molecule type" value="Genomic_DNA"/>
</dbReference>
<evidence type="ECO:0000256" key="1">
    <source>
        <dbReference type="SAM" id="MobiDB-lite"/>
    </source>
</evidence>
<evidence type="ECO:0000313" key="3">
    <source>
        <dbReference type="Proteomes" id="UP001596066"/>
    </source>
</evidence>